<dbReference type="AlphaFoldDB" id="A0A9P8CE16"/>
<keyword evidence="5" id="KW-0479">Metal-binding</keyword>
<evidence type="ECO:0000256" key="8">
    <source>
        <dbReference type="ARBA" id="ARBA00022990"/>
    </source>
</evidence>
<dbReference type="PANTHER" id="PTHR10615:SF219">
    <property type="entry name" value="HISTONE ACETYLTRANSFERASE KAT5"/>
    <property type="match status" value="1"/>
</dbReference>
<dbReference type="SUPFAM" id="SSF55729">
    <property type="entry name" value="Acyl-CoA N-acyltransferases (Nat)"/>
    <property type="match status" value="1"/>
</dbReference>
<evidence type="ECO:0000256" key="10">
    <source>
        <dbReference type="ARBA" id="ARBA00023163"/>
    </source>
</evidence>
<keyword evidence="6" id="KW-0863">Zinc-finger</keyword>
<dbReference type="InterPro" id="IPR002717">
    <property type="entry name" value="HAT_MYST-type"/>
</dbReference>
<keyword evidence="4" id="KW-0808">Transferase</keyword>
<feature type="active site" description="Proton donor/acceptor" evidence="14">
    <location>
        <position position="240"/>
    </location>
</feature>
<dbReference type="EC" id="2.3.1.48" evidence="3"/>
<dbReference type="GO" id="GO:0008270">
    <property type="term" value="F:zinc ion binding"/>
    <property type="evidence" value="ECO:0007669"/>
    <property type="project" value="UniProtKB-KW"/>
</dbReference>
<dbReference type="GO" id="GO:0006355">
    <property type="term" value="P:regulation of DNA-templated transcription"/>
    <property type="evidence" value="ECO:0007669"/>
    <property type="project" value="InterPro"/>
</dbReference>
<dbReference type="GO" id="GO:0035267">
    <property type="term" value="C:NuA4 histone acetyltransferase complex"/>
    <property type="evidence" value="ECO:0007669"/>
    <property type="project" value="TreeGrafter"/>
</dbReference>
<dbReference type="PROSITE" id="PS51726">
    <property type="entry name" value="MYST_HAT"/>
    <property type="match status" value="1"/>
</dbReference>
<keyword evidence="11" id="KW-0539">Nucleus</keyword>
<keyword evidence="10" id="KW-0804">Transcription</keyword>
<gene>
    <name evidence="16" type="ORF">BJ878DRAFT_423179</name>
</gene>
<evidence type="ECO:0000313" key="17">
    <source>
        <dbReference type="Proteomes" id="UP000887226"/>
    </source>
</evidence>
<evidence type="ECO:0000256" key="1">
    <source>
        <dbReference type="ARBA" id="ARBA00004123"/>
    </source>
</evidence>
<dbReference type="InterPro" id="IPR040706">
    <property type="entry name" value="Zf-MYST"/>
</dbReference>
<evidence type="ECO:0000256" key="3">
    <source>
        <dbReference type="ARBA" id="ARBA00013184"/>
    </source>
</evidence>
<evidence type="ECO:0000256" key="13">
    <source>
        <dbReference type="ARBA" id="ARBA00045805"/>
    </source>
</evidence>
<protein>
    <recommendedName>
        <fullName evidence="3">histone acetyltransferase</fullName>
        <ecNumber evidence="3">2.3.1.48</ecNumber>
    </recommendedName>
</protein>
<keyword evidence="9" id="KW-0805">Transcription regulation</keyword>
<evidence type="ECO:0000256" key="2">
    <source>
        <dbReference type="ARBA" id="ARBA00010107"/>
    </source>
</evidence>
<dbReference type="GO" id="GO:0046972">
    <property type="term" value="F:histone H4K16 acetyltransferase activity"/>
    <property type="evidence" value="ECO:0007669"/>
    <property type="project" value="TreeGrafter"/>
</dbReference>
<dbReference type="InterPro" id="IPR036388">
    <property type="entry name" value="WH-like_DNA-bd_sf"/>
</dbReference>
<dbReference type="Gene3D" id="1.10.10.10">
    <property type="entry name" value="Winged helix-like DNA-binding domain superfamily/Winged helix DNA-binding domain"/>
    <property type="match status" value="1"/>
</dbReference>
<name>A0A9P8CE16_9HELO</name>
<evidence type="ECO:0000256" key="11">
    <source>
        <dbReference type="ARBA" id="ARBA00023242"/>
    </source>
</evidence>
<evidence type="ECO:0000259" key="15">
    <source>
        <dbReference type="PROSITE" id="PS51726"/>
    </source>
</evidence>
<dbReference type="InterPro" id="IPR016181">
    <property type="entry name" value="Acyl_CoA_acyltransferase"/>
</dbReference>
<dbReference type="InterPro" id="IPR050603">
    <property type="entry name" value="MYST_HAT"/>
</dbReference>
<comment type="subcellular location">
    <subcellularLocation>
        <location evidence="1">Nucleus</location>
    </subcellularLocation>
</comment>
<evidence type="ECO:0000256" key="9">
    <source>
        <dbReference type="ARBA" id="ARBA00023015"/>
    </source>
</evidence>
<evidence type="ECO:0000256" key="4">
    <source>
        <dbReference type="ARBA" id="ARBA00022679"/>
    </source>
</evidence>
<keyword evidence="7" id="KW-0862">Zinc</keyword>
<evidence type="ECO:0000256" key="7">
    <source>
        <dbReference type="ARBA" id="ARBA00022833"/>
    </source>
</evidence>
<keyword evidence="17" id="KW-1185">Reference proteome</keyword>
<dbReference type="GO" id="GO:0005634">
    <property type="term" value="C:nucleus"/>
    <property type="evidence" value="ECO:0007669"/>
    <property type="project" value="UniProtKB-SubCell"/>
</dbReference>
<dbReference type="Gene3D" id="3.40.630.30">
    <property type="match status" value="1"/>
</dbReference>
<keyword evidence="8" id="KW-0007">Acetylation</keyword>
<dbReference type="EMBL" id="MU253963">
    <property type="protein sequence ID" value="KAG9243628.1"/>
    <property type="molecule type" value="Genomic_DNA"/>
</dbReference>
<keyword evidence="12" id="KW-0012">Acyltransferase</keyword>
<comment type="caution">
    <text evidence="16">The sequence shown here is derived from an EMBL/GenBank/DDBJ whole genome shotgun (WGS) entry which is preliminary data.</text>
</comment>
<evidence type="ECO:0000256" key="14">
    <source>
        <dbReference type="PIRSR" id="PIRSR602717-51"/>
    </source>
</evidence>
<reference evidence="16" key="1">
    <citation type="journal article" date="2021" name="IMA Fungus">
        <title>Genomic characterization of three marine fungi, including Emericellopsis atlantica sp. nov. with signatures of a generalist lifestyle and marine biomass degradation.</title>
        <authorList>
            <person name="Hagestad O.C."/>
            <person name="Hou L."/>
            <person name="Andersen J.H."/>
            <person name="Hansen E.H."/>
            <person name="Altermark B."/>
            <person name="Li C."/>
            <person name="Kuhnert E."/>
            <person name="Cox R.J."/>
            <person name="Crous P.W."/>
            <person name="Spatafora J.W."/>
            <person name="Lail K."/>
            <person name="Amirebrahimi M."/>
            <person name="Lipzen A."/>
            <person name="Pangilinan J."/>
            <person name="Andreopoulos W."/>
            <person name="Hayes R.D."/>
            <person name="Ng V."/>
            <person name="Grigoriev I.V."/>
            <person name="Jackson S.A."/>
            <person name="Sutton T.D.S."/>
            <person name="Dobson A.D.W."/>
            <person name="Rama T."/>
        </authorList>
    </citation>
    <scope>NUCLEOTIDE SEQUENCE</scope>
    <source>
        <strain evidence="16">TRa3180A</strain>
    </source>
</reference>
<dbReference type="PANTHER" id="PTHR10615">
    <property type="entry name" value="HISTONE ACETYLTRANSFERASE"/>
    <property type="match status" value="1"/>
</dbReference>
<evidence type="ECO:0000256" key="5">
    <source>
        <dbReference type="ARBA" id="ARBA00022723"/>
    </source>
</evidence>
<feature type="domain" description="MYST-type HAT" evidence="15">
    <location>
        <begin position="42"/>
        <end position="326"/>
    </location>
</feature>
<dbReference type="CDD" id="cd04301">
    <property type="entry name" value="NAT_SF"/>
    <property type="match status" value="1"/>
</dbReference>
<accession>A0A9P8CE16</accession>
<organism evidence="16 17">
    <name type="scientific">Calycina marina</name>
    <dbReference type="NCBI Taxonomy" id="1763456"/>
    <lineage>
        <taxon>Eukaryota</taxon>
        <taxon>Fungi</taxon>
        <taxon>Dikarya</taxon>
        <taxon>Ascomycota</taxon>
        <taxon>Pezizomycotina</taxon>
        <taxon>Leotiomycetes</taxon>
        <taxon>Helotiales</taxon>
        <taxon>Pezizellaceae</taxon>
        <taxon>Calycina</taxon>
    </lineage>
</organism>
<comment type="similarity">
    <text evidence="2">Belongs to the MYST (SAS/MOZ) family.</text>
</comment>
<dbReference type="Gene3D" id="3.30.60.60">
    <property type="entry name" value="N-acetyl transferase-like"/>
    <property type="match status" value="1"/>
</dbReference>
<sequence>MANTANAHWRSNIVVPTAESVKDSSNDTTKANGKTALADKLAHERNVKEVALGDLLFDTWYPSWFPDEVIPDKQRGKGIVQTTMYVCKWCFAYHRDPEIWAQHYSNCPRATSGPPGTHIYHHGSSDTLSIWEVEGEVEHVFCQNLSLFAKFFLDNKSVLYDVNDFHYFLLVHTKPDGVKQIIGFFSKEKQSWDRNNLACILVFPPWQRKGLGSLLIAVSYEIGRREDALVGRVDPVSGPEKPISNLGKKSYERYWSAEIARYLLNIEETDCKNNTGFITVEMISRETWIAPDDCLAVLREMGGVERVLKGKGKKGKAVKADKQEEPVEQLDKGFIREWVNRQGLDSYPSVDVDGFVGRYRSQETIEGVEVAA</sequence>
<dbReference type="Proteomes" id="UP000887226">
    <property type="component" value="Unassembled WGS sequence"/>
</dbReference>
<evidence type="ECO:0000256" key="12">
    <source>
        <dbReference type="ARBA" id="ARBA00023315"/>
    </source>
</evidence>
<evidence type="ECO:0000256" key="6">
    <source>
        <dbReference type="ARBA" id="ARBA00022771"/>
    </source>
</evidence>
<dbReference type="Pfam" id="PF01853">
    <property type="entry name" value="MOZ_SAS"/>
    <property type="match status" value="1"/>
</dbReference>
<dbReference type="OrthoDB" id="787137at2759"/>
<evidence type="ECO:0000313" key="16">
    <source>
        <dbReference type="EMBL" id="KAG9243628.1"/>
    </source>
</evidence>
<dbReference type="Pfam" id="PF17772">
    <property type="entry name" value="zf-MYST"/>
    <property type="match status" value="1"/>
</dbReference>
<comment type="function">
    <text evidence="13">Catalytic component of the NuA4 histone acetyltransferase (HAT) complex which is involved in epigenetic transcriptional activation of selected genes principally by acetylation of nucleosomal histones H4, H3, H2B, H2A and H2A variant H2A.Z. Acetylates histone H4 to form H4K5ac, H4K8ac, H4K12ac and H4K16ac, histone H3 to form H3K14ac, and histone H2A to form H2AK4ac and H2AK7ac. The NuA4 complex is involved in the DNA damage response and is required for chromosome segregation. The NuA4 complex plays a direct role in repair of DNA double-strand breaks (DSBs) through homologous recombination. Recruitment to promoters depends on H3K4me. Also acetylates non-histone proteins. In addition to protein acetyltransferase, can use different acyl-CoA substrates, such as 2-hydroxyisobutanoyl-CoA (2-hydroxyisobutyryl-CoA) or (2E)-butenoyl-CoA (crotonyl-CoA), and is able to mediate protein 2-hydroxyisobutyrylation and crotonylation, respectively.</text>
</comment>
<proteinExistence type="inferred from homology"/>